<comment type="caution">
    <text evidence="2">The sequence shown here is derived from an EMBL/GenBank/DDBJ whole genome shotgun (WGS) entry which is preliminary data.</text>
</comment>
<evidence type="ECO:0000313" key="3">
    <source>
        <dbReference type="Proteomes" id="UP000682733"/>
    </source>
</evidence>
<dbReference type="Proteomes" id="UP000682733">
    <property type="component" value="Unassembled WGS sequence"/>
</dbReference>
<evidence type="ECO:0000313" key="1">
    <source>
        <dbReference type="EMBL" id="CAF1648233.1"/>
    </source>
</evidence>
<proteinExistence type="predicted"/>
<accession>A0A8S2XG98</accession>
<dbReference type="EMBL" id="CAJNOK010065050">
    <property type="protein sequence ID" value="CAF1648233.1"/>
    <property type="molecule type" value="Genomic_DNA"/>
</dbReference>
<feature type="non-terminal residue" evidence="2">
    <location>
        <position position="226"/>
    </location>
</feature>
<organism evidence="2 3">
    <name type="scientific">Didymodactylos carnosus</name>
    <dbReference type="NCBI Taxonomy" id="1234261"/>
    <lineage>
        <taxon>Eukaryota</taxon>
        <taxon>Metazoa</taxon>
        <taxon>Spiralia</taxon>
        <taxon>Gnathifera</taxon>
        <taxon>Rotifera</taxon>
        <taxon>Eurotatoria</taxon>
        <taxon>Bdelloidea</taxon>
        <taxon>Philodinida</taxon>
        <taxon>Philodinidae</taxon>
        <taxon>Didymodactylos</taxon>
    </lineage>
</organism>
<sequence length="226" mass="26850">ENIDECVPTLFVDSTIDRSINFCTIKNFLIIKNVGFVKPLFSLDKLSSFKFDSWETYENMINKYELFYQRHYQRDTLSLFRTYISPKQYPHLFKPGYIIQPYYDLLTYPYWRHIIASACVFDNDVIMWPLTDGSCGWPFLAEKPLGILSILVCPSQQISLKQQELIYVKFRQHIQKLHQFHYGWIQAEYFISCDDTIHLISIQPNYSVYLCQAYNYVCQFGDPITC</sequence>
<reference evidence="2" key="1">
    <citation type="submission" date="2021-02" db="EMBL/GenBank/DDBJ databases">
        <authorList>
            <person name="Nowell W R."/>
        </authorList>
    </citation>
    <scope>NUCLEOTIDE SEQUENCE</scope>
</reference>
<protein>
    <submittedName>
        <fullName evidence="2">Uncharacterized protein</fullName>
    </submittedName>
</protein>
<feature type="non-terminal residue" evidence="2">
    <location>
        <position position="1"/>
    </location>
</feature>
<dbReference type="Proteomes" id="UP000677228">
    <property type="component" value="Unassembled WGS sequence"/>
</dbReference>
<dbReference type="EMBL" id="CAJOBA010092996">
    <property type="protein sequence ID" value="CAF4492537.1"/>
    <property type="molecule type" value="Genomic_DNA"/>
</dbReference>
<dbReference type="AlphaFoldDB" id="A0A8S2XG98"/>
<name>A0A8S2XG98_9BILA</name>
<evidence type="ECO:0000313" key="2">
    <source>
        <dbReference type="EMBL" id="CAF4492537.1"/>
    </source>
</evidence>
<gene>
    <name evidence="1" type="ORF">OVA965_LOCUS44683</name>
    <name evidence="2" type="ORF">TMI583_LOCUS47627</name>
</gene>